<feature type="domain" description="Treble clef zinc finger" evidence="2">
    <location>
        <begin position="90"/>
        <end position="146"/>
    </location>
</feature>
<dbReference type="PANTHER" id="PTHR37317:SF1">
    <property type="entry name" value="ZINC-RIBBON DOMAIN-CONTAINING PROTEIN-RELATED"/>
    <property type="match status" value="1"/>
</dbReference>
<protein>
    <recommendedName>
        <fullName evidence="2">Treble clef zinc finger domain-containing protein</fullName>
    </recommendedName>
</protein>
<dbReference type="InterPro" id="IPR025487">
    <property type="entry name" value="DUF4379"/>
</dbReference>
<dbReference type="Proteomes" id="UP000674318">
    <property type="component" value="Unassembled WGS sequence"/>
</dbReference>
<dbReference type="Pfam" id="PF14311">
    <property type="entry name" value="DUF4379"/>
    <property type="match status" value="1"/>
</dbReference>
<dbReference type="AlphaFoldDB" id="A0A836L0T2"/>
<feature type="region of interest" description="Disordered" evidence="1">
    <location>
        <begin position="154"/>
        <end position="187"/>
    </location>
</feature>
<proteinExistence type="predicted"/>
<comment type="caution">
    <text evidence="3">The sequence shown here is derived from an EMBL/GenBank/DDBJ whole genome shotgun (WGS) entry which is preliminary data.</text>
</comment>
<gene>
    <name evidence="3" type="ORF">JKF63_01893</name>
</gene>
<feature type="compositionally biased region" description="Gly residues" evidence="1">
    <location>
        <begin position="165"/>
        <end position="177"/>
    </location>
</feature>
<dbReference type="OrthoDB" id="276277at2759"/>
<dbReference type="RefSeq" id="XP_067754094.1">
    <property type="nucleotide sequence ID" value="XM_067897937.1"/>
</dbReference>
<dbReference type="GeneID" id="94288014"/>
<sequence>MSPPRMPHYSIPYSCYTRLTTTITFPATMCVRSGRLPVSGSLHPSRQPVLLMPVRYKSSTIRIANRKKVEMFVGKRYHLPTRLRTAAPDIAVEWDYGKNPMHLYPDIVSIGYMYPVYWKCQTCANSYQMSVEKRVVRGGGCPVCEDRERSRSTACDTAPTTAGGARSGGADVGGGGATLPLLPGEENRSLRPKRTTMLNLRTKY</sequence>
<evidence type="ECO:0000313" key="4">
    <source>
        <dbReference type="Proteomes" id="UP000674318"/>
    </source>
</evidence>
<evidence type="ECO:0000313" key="3">
    <source>
        <dbReference type="EMBL" id="KAG5494059.1"/>
    </source>
</evidence>
<evidence type="ECO:0000259" key="2">
    <source>
        <dbReference type="Pfam" id="PF14311"/>
    </source>
</evidence>
<evidence type="ECO:0000256" key="1">
    <source>
        <dbReference type="SAM" id="MobiDB-lite"/>
    </source>
</evidence>
<reference evidence="3 4" key="1">
    <citation type="submission" date="2021-02" db="EMBL/GenBank/DDBJ databases">
        <title>Porcisia hertigi Genome sequencing and assembly.</title>
        <authorList>
            <person name="Almutairi H."/>
            <person name="Gatherer D."/>
        </authorList>
    </citation>
    <scope>NUCLEOTIDE SEQUENCE [LARGE SCALE GENOMIC DNA]</scope>
    <source>
        <strain evidence="3 4">C119</strain>
    </source>
</reference>
<dbReference type="EMBL" id="JAFJZO010000034">
    <property type="protein sequence ID" value="KAG5494059.1"/>
    <property type="molecule type" value="Genomic_DNA"/>
</dbReference>
<name>A0A836L0T2_9TRYP</name>
<dbReference type="KEGG" id="phet:94288014"/>
<dbReference type="PANTHER" id="PTHR37317">
    <property type="entry name" value="BLR8090 PROTEIN"/>
    <property type="match status" value="1"/>
</dbReference>
<organism evidence="3 4">
    <name type="scientific">Porcisia hertigi</name>
    <dbReference type="NCBI Taxonomy" id="2761500"/>
    <lineage>
        <taxon>Eukaryota</taxon>
        <taxon>Discoba</taxon>
        <taxon>Euglenozoa</taxon>
        <taxon>Kinetoplastea</taxon>
        <taxon>Metakinetoplastina</taxon>
        <taxon>Trypanosomatida</taxon>
        <taxon>Trypanosomatidae</taxon>
        <taxon>Leishmaniinae</taxon>
        <taxon>Porcisia</taxon>
    </lineage>
</organism>
<accession>A0A836L0T2</accession>
<keyword evidence="4" id="KW-1185">Reference proteome</keyword>